<keyword evidence="1" id="KW-1133">Transmembrane helix</keyword>
<feature type="transmembrane region" description="Helical" evidence="1">
    <location>
        <begin position="160"/>
        <end position="176"/>
    </location>
</feature>
<gene>
    <name evidence="2" type="ORF">HF682_14795</name>
</gene>
<accession>A0A847SKH7</accession>
<proteinExistence type="predicted"/>
<dbReference type="EMBL" id="JABAIM010000004">
    <property type="protein sequence ID" value="NLR76432.1"/>
    <property type="molecule type" value="Genomic_DNA"/>
</dbReference>
<name>A0A847SKH7_9NEIS</name>
<evidence type="ECO:0000313" key="3">
    <source>
        <dbReference type="Proteomes" id="UP000587991"/>
    </source>
</evidence>
<comment type="caution">
    <text evidence="2">The sequence shown here is derived from an EMBL/GenBank/DDBJ whole genome shotgun (WGS) entry which is preliminary data.</text>
</comment>
<evidence type="ECO:0008006" key="4">
    <source>
        <dbReference type="Google" id="ProtNLM"/>
    </source>
</evidence>
<evidence type="ECO:0000313" key="2">
    <source>
        <dbReference type="EMBL" id="NLR76432.1"/>
    </source>
</evidence>
<organism evidence="2 3">
    <name type="scientific">Leeia aquatica</name>
    <dbReference type="NCBI Taxonomy" id="2725557"/>
    <lineage>
        <taxon>Bacteria</taxon>
        <taxon>Pseudomonadati</taxon>
        <taxon>Pseudomonadota</taxon>
        <taxon>Betaproteobacteria</taxon>
        <taxon>Neisseriales</taxon>
        <taxon>Leeiaceae</taxon>
        <taxon>Leeia</taxon>
    </lineage>
</organism>
<protein>
    <recommendedName>
        <fullName evidence="4">Inositol phosphorylceramide synthase</fullName>
    </recommendedName>
</protein>
<keyword evidence="3" id="KW-1185">Reference proteome</keyword>
<feature type="transmembrane region" description="Helical" evidence="1">
    <location>
        <begin position="86"/>
        <end position="102"/>
    </location>
</feature>
<keyword evidence="1" id="KW-0812">Transmembrane</keyword>
<sequence>MQHHNDMKLVMLAWLHMLLLGGLFFVGYPLTNQWASHQQAAVLTTPLDRLIPFWGWMIFPYLSINLLYPCSFFLHPDRHSLKRFSLQLLLVQGASLLVFWLYPTTHALPRPSTTGFAGLLLTQLQQFDRPYNMLPSLHVAVLAVLWHHPLRQQLPWGGRLVWHTVALLILCSTLLTRQHQLLDVLAGLAVGGLGLALFPYRPPVRGE</sequence>
<dbReference type="GO" id="GO:0016020">
    <property type="term" value="C:membrane"/>
    <property type="evidence" value="ECO:0007669"/>
    <property type="project" value="UniProtKB-SubCell"/>
</dbReference>
<feature type="transmembrane region" description="Helical" evidence="1">
    <location>
        <begin position="51"/>
        <end position="74"/>
    </location>
</feature>
<evidence type="ECO:0000256" key="1">
    <source>
        <dbReference type="SAM" id="Phobius"/>
    </source>
</evidence>
<dbReference type="Proteomes" id="UP000587991">
    <property type="component" value="Unassembled WGS sequence"/>
</dbReference>
<dbReference type="AlphaFoldDB" id="A0A847SKH7"/>
<feature type="transmembrane region" description="Helical" evidence="1">
    <location>
        <begin position="182"/>
        <end position="200"/>
    </location>
</feature>
<feature type="transmembrane region" description="Helical" evidence="1">
    <location>
        <begin position="12"/>
        <end position="31"/>
    </location>
</feature>
<dbReference type="InterPro" id="IPR036938">
    <property type="entry name" value="PAP2/HPO_sf"/>
</dbReference>
<dbReference type="SUPFAM" id="SSF48317">
    <property type="entry name" value="Acid phosphatase/Vanadium-dependent haloperoxidase"/>
    <property type="match status" value="1"/>
</dbReference>
<reference evidence="2 3" key="1">
    <citation type="submission" date="2020-04" db="EMBL/GenBank/DDBJ databases">
        <title>Draft genome of Leeia sp. IMCC25680.</title>
        <authorList>
            <person name="Song J."/>
            <person name="Cho J.-C."/>
        </authorList>
    </citation>
    <scope>NUCLEOTIDE SEQUENCE [LARGE SCALE GENOMIC DNA]</scope>
    <source>
        <strain evidence="2 3">IMCC25680</strain>
    </source>
</reference>
<dbReference type="RefSeq" id="WP_168878111.1">
    <property type="nucleotide sequence ID" value="NZ_JABAIM010000004.1"/>
</dbReference>
<keyword evidence="1" id="KW-0472">Membrane</keyword>